<dbReference type="PANTHER" id="PTHR21064">
    <property type="entry name" value="AMINOGLYCOSIDE PHOSPHOTRANSFERASE DOMAIN-CONTAINING PROTEIN-RELATED"/>
    <property type="match status" value="1"/>
</dbReference>
<dbReference type="Gene3D" id="3.90.1200.10">
    <property type="match status" value="1"/>
</dbReference>
<sequence>MKTFPVSSSILSTTHLADFLREQYGFSQNATCQLLKAGVNHSYLITDVEFKAVFRIYSLNWRTETDISQEISLLNRINEGGIPVSYPLTDTRGHYIQQLNAPEGSRFGVLFSFAAGEKLLTFPAEVHYKLGQIMAQFHQITVNQTIDRVTYTPEVMLVDPLEKLKPFLSEDTPEMQFMLSTQRFLLNEFANIDHAKTRQGVVHLDIWFDNLNIAKDGTVTLFDFDFCGNGLLSFDIAYYILQIHSTETDVAEFHNKKESFLQGYESITEISEEEKRLFPMLGESIYFFYIGVQCERFENWSNTFLNELYLKRLINLRVKRWFDFNALAVS</sequence>
<dbReference type="PANTHER" id="PTHR21064:SF6">
    <property type="entry name" value="AMINOGLYCOSIDE PHOSPHOTRANSFERASE DOMAIN-CONTAINING PROTEIN"/>
    <property type="match status" value="1"/>
</dbReference>
<evidence type="ECO:0000259" key="2">
    <source>
        <dbReference type="Pfam" id="PF01636"/>
    </source>
</evidence>
<reference evidence="3" key="1">
    <citation type="submission" date="2020-09" db="EMBL/GenBank/DDBJ databases">
        <authorList>
            <person name="Kim M.K."/>
        </authorList>
    </citation>
    <scope>NUCLEOTIDE SEQUENCE</scope>
    <source>
        <strain evidence="3">BT702</strain>
    </source>
</reference>
<gene>
    <name evidence="3" type="ORF">IC229_15325</name>
</gene>
<comment type="similarity">
    <text evidence="1">Belongs to the pseudomonas-type ThrB family.</text>
</comment>
<accession>A0A926Y3K8</accession>
<dbReference type="Pfam" id="PF01636">
    <property type="entry name" value="APH"/>
    <property type="match status" value="1"/>
</dbReference>
<evidence type="ECO:0000313" key="3">
    <source>
        <dbReference type="EMBL" id="MBD2702020.1"/>
    </source>
</evidence>
<keyword evidence="4" id="KW-1185">Reference proteome</keyword>
<dbReference type="Gene3D" id="3.30.200.20">
    <property type="entry name" value="Phosphorylase Kinase, domain 1"/>
    <property type="match status" value="1"/>
</dbReference>
<dbReference type="AlphaFoldDB" id="A0A926Y3K8"/>
<dbReference type="InterPro" id="IPR050249">
    <property type="entry name" value="Pseudomonas-type_ThrB"/>
</dbReference>
<proteinExistence type="inferred from homology"/>
<feature type="domain" description="Aminoglycoside phosphotransferase" evidence="2">
    <location>
        <begin position="35"/>
        <end position="265"/>
    </location>
</feature>
<dbReference type="Proteomes" id="UP000598820">
    <property type="component" value="Unassembled WGS sequence"/>
</dbReference>
<dbReference type="RefSeq" id="WP_190887878.1">
    <property type="nucleotide sequence ID" value="NZ_JACWZY010000012.1"/>
</dbReference>
<dbReference type="GO" id="GO:0009088">
    <property type="term" value="P:threonine biosynthetic process"/>
    <property type="evidence" value="ECO:0007669"/>
    <property type="project" value="TreeGrafter"/>
</dbReference>
<dbReference type="InterPro" id="IPR011009">
    <property type="entry name" value="Kinase-like_dom_sf"/>
</dbReference>
<dbReference type="EMBL" id="JACWZY010000012">
    <property type="protein sequence ID" value="MBD2702020.1"/>
    <property type="molecule type" value="Genomic_DNA"/>
</dbReference>
<evidence type="ECO:0000313" key="4">
    <source>
        <dbReference type="Proteomes" id="UP000598820"/>
    </source>
</evidence>
<comment type="caution">
    <text evidence="3">The sequence shown here is derived from an EMBL/GenBank/DDBJ whole genome shotgun (WGS) entry which is preliminary data.</text>
</comment>
<protein>
    <submittedName>
        <fullName evidence="3">Phosphotransferase</fullName>
    </submittedName>
</protein>
<dbReference type="SUPFAM" id="SSF56112">
    <property type="entry name" value="Protein kinase-like (PK-like)"/>
    <property type="match status" value="1"/>
</dbReference>
<dbReference type="GO" id="GO:0004413">
    <property type="term" value="F:homoserine kinase activity"/>
    <property type="evidence" value="ECO:0007669"/>
    <property type="project" value="TreeGrafter"/>
</dbReference>
<evidence type="ECO:0000256" key="1">
    <source>
        <dbReference type="ARBA" id="ARBA00038240"/>
    </source>
</evidence>
<organism evidence="3 4">
    <name type="scientific">Spirosoma profusum</name>
    <dbReference type="NCBI Taxonomy" id="2771354"/>
    <lineage>
        <taxon>Bacteria</taxon>
        <taxon>Pseudomonadati</taxon>
        <taxon>Bacteroidota</taxon>
        <taxon>Cytophagia</taxon>
        <taxon>Cytophagales</taxon>
        <taxon>Cytophagaceae</taxon>
        <taxon>Spirosoma</taxon>
    </lineage>
</organism>
<name>A0A926Y3K8_9BACT</name>
<dbReference type="InterPro" id="IPR002575">
    <property type="entry name" value="Aminoglycoside_PTrfase"/>
</dbReference>